<reference evidence="4 5" key="1">
    <citation type="submission" date="2020-04" db="EMBL/GenBank/DDBJ databases">
        <title>Genomic insights into acetone-butanol-ethanol (ABE) fermentation by sequencing solventogenic clostridia strains.</title>
        <authorList>
            <person name="Brown S."/>
        </authorList>
    </citation>
    <scope>NUCLEOTIDE SEQUENCE [LARGE SCALE GENOMIC DNA]</scope>
    <source>
        <strain evidence="4 5">DJ011</strain>
    </source>
</reference>
<dbReference type="EMBL" id="JAAZWO010000017">
    <property type="protein sequence ID" value="MBC2398735.1"/>
    <property type="molecule type" value="Genomic_DNA"/>
</dbReference>
<keyword evidence="1 4" id="KW-0645">Protease</keyword>
<dbReference type="Pfam" id="PF05362">
    <property type="entry name" value="Lon_C"/>
    <property type="match status" value="1"/>
</dbReference>
<evidence type="ECO:0000259" key="3">
    <source>
        <dbReference type="Pfam" id="PF20442"/>
    </source>
</evidence>
<feature type="domain" description="Lon proteolytic" evidence="2">
    <location>
        <begin position="512"/>
        <end position="672"/>
    </location>
</feature>
<dbReference type="SUPFAM" id="SSF52540">
    <property type="entry name" value="P-loop containing nucleoside triphosphate hydrolases"/>
    <property type="match status" value="1"/>
</dbReference>
<feature type="domain" description="BREX system Lon protease-like BrxL N-terminal" evidence="3">
    <location>
        <begin position="10"/>
        <end position="141"/>
    </location>
</feature>
<protein>
    <submittedName>
        <fullName evidence="4">Protease Lon-related BREX system protein BrxL</fullName>
    </submittedName>
</protein>
<dbReference type="Pfam" id="PF13337">
    <property type="entry name" value="BrxL_ATPase"/>
    <property type="match status" value="1"/>
</dbReference>
<dbReference type="GO" id="GO:0005524">
    <property type="term" value="F:ATP binding"/>
    <property type="evidence" value="ECO:0007669"/>
    <property type="project" value="InterPro"/>
</dbReference>
<name>A0A923EDM6_CLOTT</name>
<dbReference type="InterPro" id="IPR014061">
    <property type="entry name" value="BrxL-like"/>
</dbReference>
<evidence type="ECO:0000313" key="5">
    <source>
        <dbReference type="Proteomes" id="UP000563151"/>
    </source>
</evidence>
<evidence type="ECO:0000313" key="4">
    <source>
        <dbReference type="EMBL" id="MBC2398735.1"/>
    </source>
</evidence>
<accession>A0A923EDM6</accession>
<dbReference type="InterPro" id="IPR020568">
    <property type="entry name" value="Ribosomal_Su5_D2-typ_SF"/>
</dbReference>
<dbReference type="Proteomes" id="UP000563151">
    <property type="component" value="Unassembled WGS sequence"/>
</dbReference>
<dbReference type="GO" id="GO:0004252">
    <property type="term" value="F:serine-type endopeptidase activity"/>
    <property type="evidence" value="ECO:0007669"/>
    <property type="project" value="InterPro"/>
</dbReference>
<dbReference type="InterPro" id="IPR027417">
    <property type="entry name" value="P-loop_NTPase"/>
</dbReference>
<dbReference type="GO" id="GO:0006508">
    <property type="term" value="P:proteolysis"/>
    <property type="evidence" value="ECO:0007669"/>
    <property type="project" value="UniProtKB-KW"/>
</dbReference>
<dbReference type="InterPro" id="IPR008269">
    <property type="entry name" value="Lon_proteolytic"/>
</dbReference>
<comment type="caution">
    <text evidence="4">The sequence shown here is derived from an EMBL/GenBank/DDBJ whole genome shotgun (WGS) entry which is preliminary data.</text>
</comment>
<proteinExistence type="predicted"/>
<dbReference type="GO" id="GO:0030163">
    <property type="term" value="P:protein catabolic process"/>
    <property type="evidence" value="ECO:0007669"/>
    <property type="project" value="InterPro"/>
</dbReference>
<keyword evidence="5" id="KW-1185">Reference proteome</keyword>
<evidence type="ECO:0000256" key="1">
    <source>
        <dbReference type="ARBA" id="ARBA00022670"/>
    </source>
</evidence>
<dbReference type="GO" id="GO:0004176">
    <property type="term" value="F:ATP-dependent peptidase activity"/>
    <property type="evidence" value="ECO:0007669"/>
    <property type="project" value="InterPro"/>
</dbReference>
<dbReference type="InterPro" id="IPR014721">
    <property type="entry name" value="Ribsml_uS5_D2-typ_fold_subgr"/>
</dbReference>
<sequence>MDELSIKLNSHFAGKVVRKDLTQKLKQGANVPTYVLEYLLGMYCATDDEDSINAGVERVKDILADNFVRPDEAEKIKSKIREMSRYTVIDKLTVKLNEKKDIYVAEFSNLGLKDVEIDAKYVKDYEKLLGGGIWCIVKIQYLYDETTKNASPFLIDQVTPIQMPNMDMDELIEGRKKFAKEEWIDILIRSIGMEPTQLKNEVKWHMILRMVPLCENNYNMCELGPRGTGKSHLYKEISPNSILVSGGQTTVANLFYNMSQRKIGLVGMWDTVAFDEVAGITFKDKDGIQIMKDYMASGSFARGKEEKAASASMVFVGNINQSVDVLLKTSHLFDPFPEAMAYDSAFFDRMHYYLPGWEIPKMRPEFFTDSFGFITDYLSEYLREMRKITFGDVIDKYFKLGNNLNQRDVIAVRKTVSGLVKLLYPHGEFNKEDIEEILRYALVGRRRVKEQLKKIGGMEFYDVHFSYIDNETMNEEFISVPEQGSGSLIPEGAMKSGQVYTIGAGDSGMIGVYKIETEVINGSGKFEKTGLGSDREAKESIETAFRFFKANSRSISASISTTQKDYLMHIQDINGVGLTSHLSLAALIAMCSGALMKPVQSQLAVLGSMSIGGTINKVEDLANTLQVCFDSGAKKILLPMVNAADIPTVPPELFAKFQIMFYSGAEDAVFKALGVQ</sequence>
<dbReference type="InterPro" id="IPR046838">
    <property type="entry name" value="BrxL_N"/>
</dbReference>
<dbReference type="InterPro" id="IPR027065">
    <property type="entry name" value="Lon_Prtase"/>
</dbReference>
<dbReference type="InterPro" id="IPR013473">
    <property type="entry name" value="BrxL"/>
</dbReference>
<dbReference type="NCBIfam" id="TIGR02653">
    <property type="entry name" value="Lon_rel_chp"/>
    <property type="match status" value="1"/>
</dbReference>
<organism evidence="4 5">
    <name type="scientific">Clostridium tetanomorphum</name>
    <dbReference type="NCBI Taxonomy" id="1553"/>
    <lineage>
        <taxon>Bacteria</taxon>
        <taxon>Bacillati</taxon>
        <taxon>Bacillota</taxon>
        <taxon>Clostridia</taxon>
        <taxon>Eubacteriales</taxon>
        <taxon>Clostridiaceae</taxon>
        <taxon>Clostridium</taxon>
    </lineage>
</organism>
<gene>
    <name evidence="4" type="primary">brxL</name>
    <name evidence="4" type="ORF">HGG79_13265</name>
</gene>
<evidence type="ECO:0000259" key="2">
    <source>
        <dbReference type="Pfam" id="PF05362"/>
    </source>
</evidence>
<dbReference type="Gene3D" id="3.30.230.10">
    <property type="match status" value="1"/>
</dbReference>
<dbReference type="AlphaFoldDB" id="A0A923EDM6"/>
<keyword evidence="1 4" id="KW-0378">Hydrolase</keyword>
<dbReference type="SUPFAM" id="SSF54211">
    <property type="entry name" value="Ribosomal protein S5 domain 2-like"/>
    <property type="match status" value="1"/>
</dbReference>
<dbReference type="NCBIfam" id="TIGR02688">
    <property type="entry name" value="BREX system Lon protease-like protein BrxL"/>
    <property type="match status" value="1"/>
</dbReference>
<dbReference type="RefSeq" id="WP_173680568.1">
    <property type="nucleotide sequence ID" value="NZ_JAAZWO010000017.1"/>
</dbReference>
<dbReference type="Pfam" id="PF20442">
    <property type="entry name" value="BrxL_N"/>
    <property type="match status" value="1"/>
</dbReference>
<dbReference type="PANTHER" id="PTHR10046">
    <property type="entry name" value="ATP DEPENDENT LON PROTEASE FAMILY MEMBER"/>
    <property type="match status" value="1"/>
</dbReference>